<proteinExistence type="inferred from homology"/>
<dbReference type="Proteomes" id="UP000270296">
    <property type="component" value="Unassembled WGS sequence"/>
</dbReference>
<dbReference type="WBParaSite" id="SBAD_0000025401-mRNA-1">
    <property type="protein sequence ID" value="SBAD_0000025401-mRNA-1"/>
    <property type="gene ID" value="SBAD_0000025401"/>
</dbReference>
<evidence type="ECO:0000256" key="11">
    <source>
        <dbReference type="ARBA" id="ARBA00023136"/>
    </source>
</evidence>
<keyword evidence="7" id="KW-0679">Respiratory chain</keyword>
<comment type="function">
    <text evidence="1">Accessory subunit of the mitochondrial membrane respiratory chain NADH dehydrogenase (Complex I), that is believed not to be involved in catalysis. Complex I functions in the transfer of electrons from NADH to the respiratory chain. The immediate electron acceptor for the enzyme is believed to be ubiquinone.</text>
</comment>
<evidence type="ECO:0000256" key="5">
    <source>
        <dbReference type="ARBA" id="ARBA00018677"/>
    </source>
</evidence>
<dbReference type="EMBL" id="UZAM01000447">
    <property type="protein sequence ID" value="VDO81211.1"/>
    <property type="molecule type" value="Genomic_DNA"/>
</dbReference>
<dbReference type="PANTHER" id="PTHR20900">
    <property type="entry name" value="NADH:UBIQUINONE OXIDOREDUCTASE B18-LIKE SUBUNIT"/>
    <property type="match status" value="1"/>
</dbReference>
<keyword evidence="11" id="KW-0472">Membrane</keyword>
<evidence type="ECO:0000256" key="2">
    <source>
        <dbReference type="ARBA" id="ARBA00004569"/>
    </source>
</evidence>
<comment type="similarity">
    <text evidence="4">Belongs to the complex I NDUFB7 subunit family.</text>
</comment>
<evidence type="ECO:0000256" key="13">
    <source>
        <dbReference type="SAM" id="Coils"/>
    </source>
</evidence>
<evidence type="ECO:0000256" key="3">
    <source>
        <dbReference type="ARBA" id="ARBA00004637"/>
    </source>
</evidence>
<evidence type="ECO:0000313" key="14">
    <source>
        <dbReference type="EMBL" id="VDO81211.1"/>
    </source>
</evidence>
<evidence type="ECO:0000256" key="9">
    <source>
        <dbReference type="ARBA" id="ARBA00022982"/>
    </source>
</evidence>
<sequence>MGSSWSYDWEGYKDPDILPDRFLPPRFDPLYGFPHGRKKREMKATEEEMVRWQLKFNERDYCAHTLIDYRKCIAEHFPLANFYCYDKKEENELCQIEDFHLRMKEYERERRLLIREKRLKEKLAREKQEFE</sequence>
<evidence type="ECO:0000256" key="8">
    <source>
        <dbReference type="ARBA" id="ARBA00022792"/>
    </source>
</evidence>
<gene>
    <name evidence="14" type="ORF">SBAD_LOCUS240</name>
</gene>
<comment type="subcellular location">
    <subcellularLocation>
        <location evidence="3">Mitochondrion inner membrane</location>
        <topology evidence="3">Peripheral membrane protein</topology>
    </subcellularLocation>
    <subcellularLocation>
        <location evidence="2">Mitochondrion intermembrane space</location>
    </subcellularLocation>
</comment>
<dbReference type="AlphaFoldDB" id="A0A183I9E6"/>
<reference evidence="14 15" key="2">
    <citation type="submission" date="2018-11" db="EMBL/GenBank/DDBJ databases">
        <authorList>
            <consortium name="Pathogen Informatics"/>
        </authorList>
    </citation>
    <scope>NUCLEOTIDE SEQUENCE [LARGE SCALE GENOMIC DNA]</scope>
</reference>
<evidence type="ECO:0000313" key="15">
    <source>
        <dbReference type="Proteomes" id="UP000270296"/>
    </source>
</evidence>
<keyword evidence="15" id="KW-1185">Reference proteome</keyword>
<dbReference type="GO" id="GO:0005743">
    <property type="term" value="C:mitochondrial inner membrane"/>
    <property type="evidence" value="ECO:0007669"/>
    <property type="project" value="UniProtKB-SubCell"/>
</dbReference>
<keyword evidence="9" id="KW-0249">Electron transport</keyword>
<protein>
    <recommendedName>
        <fullName evidence="5">NADH dehydrogenase [ubiquinone] 1 beta subcomplex subunit 7</fullName>
    </recommendedName>
</protein>
<dbReference type="GO" id="GO:0005758">
    <property type="term" value="C:mitochondrial intermembrane space"/>
    <property type="evidence" value="ECO:0007669"/>
    <property type="project" value="UniProtKB-SubCell"/>
</dbReference>
<evidence type="ECO:0000313" key="16">
    <source>
        <dbReference type="WBParaSite" id="SBAD_0000025401-mRNA-1"/>
    </source>
</evidence>
<keyword evidence="8" id="KW-0999">Mitochondrion inner membrane</keyword>
<accession>A0A183I9E6</accession>
<keyword evidence="10" id="KW-0496">Mitochondrion</keyword>
<dbReference type="InterPro" id="IPR008698">
    <property type="entry name" value="NDUB7"/>
</dbReference>
<reference evidence="16" key="1">
    <citation type="submission" date="2016-06" db="UniProtKB">
        <authorList>
            <consortium name="WormBaseParasite"/>
        </authorList>
    </citation>
    <scope>IDENTIFICATION</scope>
</reference>
<evidence type="ECO:0000256" key="12">
    <source>
        <dbReference type="ARBA" id="ARBA00023157"/>
    </source>
</evidence>
<name>A0A183I9E6_9BILA</name>
<dbReference type="PANTHER" id="PTHR20900:SF0">
    <property type="entry name" value="NADH DEHYDROGENASE [UBIQUINONE] 1 BETA SUBCOMPLEX SUBUNIT 7"/>
    <property type="match status" value="1"/>
</dbReference>
<evidence type="ECO:0000256" key="7">
    <source>
        <dbReference type="ARBA" id="ARBA00022660"/>
    </source>
</evidence>
<keyword evidence="12" id="KW-1015">Disulfide bond</keyword>
<organism evidence="16">
    <name type="scientific">Soboliphyme baturini</name>
    <dbReference type="NCBI Taxonomy" id="241478"/>
    <lineage>
        <taxon>Eukaryota</taxon>
        <taxon>Metazoa</taxon>
        <taxon>Ecdysozoa</taxon>
        <taxon>Nematoda</taxon>
        <taxon>Enoplea</taxon>
        <taxon>Dorylaimia</taxon>
        <taxon>Dioctophymatida</taxon>
        <taxon>Dioctophymatoidea</taxon>
        <taxon>Soboliphymatidae</taxon>
        <taxon>Soboliphyme</taxon>
    </lineage>
</organism>
<keyword evidence="6" id="KW-0813">Transport</keyword>
<feature type="coiled-coil region" evidence="13">
    <location>
        <begin position="96"/>
        <end position="129"/>
    </location>
</feature>
<keyword evidence="13" id="KW-0175">Coiled coil</keyword>
<evidence type="ECO:0000256" key="6">
    <source>
        <dbReference type="ARBA" id="ARBA00022448"/>
    </source>
</evidence>
<evidence type="ECO:0000256" key="10">
    <source>
        <dbReference type="ARBA" id="ARBA00023128"/>
    </source>
</evidence>
<evidence type="ECO:0000256" key="4">
    <source>
        <dbReference type="ARBA" id="ARBA00008006"/>
    </source>
</evidence>
<dbReference type="Pfam" id="PF05676">
    <property type="entry name" value="NDUF_B7"/>
    <property type="match status" value="1"/>
</dbReference>
<evidence type="ECO:0000256" key="1">
    <source>
        <dbReference type="ARBA" id="ARBA00003195"/>
    </source>
</evidence>
<dbReference type="OrthoDB" id="268414at2759"/>